<dbReference type="Proteomes" id="UP000694864">
    <property type="component" value="Chromosome 2"/>
</dbReference>
<name>A0ABM1QIY9_CAMSA</name>
<dbReference type="PANTHER" id="PTHR31672:SF13">
    <property type="entry name" value="F-BOX PROTEIN CPR30-LIKE"/>
    <property type="match status" value="1"/>
</dbReference>
<accession>A0ABM1QIY9</accession>
<gene>
    <name evidence="3" type="primary">LOC104755461</name>
</gene>
<dbReference type="InterPro" id="IPR050796">
    <property type="entry name" value="SCF_F-box_component"/>
</dbReference>
<sequence>MSSSPRKLPLDLEEEILVRVPPRSLVGFKSVCKGWNTLFNDKRFVNKQLAFGRPEILLKTPSRMYSISVDLNKDDPTTKVSDLCVNFHDRRYILEGTCDGNFFINDFHKLGSREYVVLNPLLMRHRIVADAFSCCKGIGYDGSRPQKSYKIIGKMNTYWQGSVTYTYSVFQFATNTWKVTDHTSFPGKSELISEAYNNARVSLNGNLYWTAYTYPETGQYFIQMLDFSKEMERTFCGLPCKGELNVTHTRILSIYKGDQFSVLEQSNETGEIEIWVTKDKIGNGDNGDDVVCIKFLTVSVPDFPMLLSNNATSYYVDNNIYGKSFVLCFPSMELKQAWVYIVRGDLCKKIKIDEVPCEFQSSLYVPSLITIS</sequence>
<dbReference type="NCBIfam" id="TIGR01640">
    <property type="entry name" value="F_box_assoc_1"/>
    <property type="match status" value="1"/>
</dbReference>
<dbReference type="Pfam" id="PF07734">
    <property type="entry name" value="FBA_1"/>
    <property type="match status" value="1"/>
</dbReference>
<dbReference type="InterPro" id="IPR017451">
    <property type="entry name" value="F-box-assoc_interact_dom"/>
</dbReference>
<organism evidence="2 3">
    <name type="scientific">Camelina sativa</name>
    <name type="common">False flax</name>
    <name type="synonym">Myagrum sativum</name>
    <dbReference type="NCBI Taxonomy" id="90675"/>
    <lineage>
        <taxon>Eukaryota</taxon>
        <taxon>Viridiplantae</taxon>
        <taxon>Streptophyta</taxon>
        <taxon>Embryophyta</taxon>
        <taxon>Tracheophyta</taxon>
        <taxon>Spermatophyta</taxon>
        <taxon>Magnoliopsida</taxon>
        <taxon>eudicotyledons</taxon>
        <taxon>Gunneridae</taxon>
        <taxon>Pentapetalae</taxon>
        <taxon>rosids</taxon>
        <taxon>malvids</taxon>
        <taxon>Brassicales</taxon>
        <taxon>Brassicaceae</taxon>
        <taxon>Camelineae</taxon>
        <taxon>Camelina</taxon>
    </lineage>
</organism>
<dbReference type="GeneID" id="104755461"/>
<proteinExistence type="predicted"/>
<dbReference type="SUPFAM" id="SSF81383">
    <property type="entry name" value="F-box domain"/>
    <property type="match status" value="1"/>
</dbReference>
<dbReference type="RefSeq" id="XP_019086727.1">
    <property type="nucleotide sequence ID" value="XM_019231182.1"/>
</dbReference>
<dbReference type="PANTHER" id="PTHR31672">
    <property type="entry name" value="BNACNNG10540D PROTEIN"/>
    <property type="match status" value="1"/>
</dbReference>
<keyword evidence="2" id="KW-1185">Reference proteome</keyword>
<feature type="domain" description="F-box" evidence="1">
    <location>
        <begin position="2"/>
        <end position="48"/>
    </location>
</feature>
<evidence type="ECO:0000313" key="2">
    <source>
        <dbReference type="Proteomes" id="UP000694864"/>
    </source>
</evidence>
<reference evidence="3" key="2">
    <citation type="submission" date="2025-08" db="UniProtKB">
        <authorList>
            <consortium name="RefSeq"/>
        </authorList>
    </citation>
    <scope>IDENTIFICATION</scope>
    <source>
        <tissue evidence="3">Leaf</tissue>
    </source>
</reference>
<evidence type="ECO:0000313" key="3">
    <source>
        <dbReference type="RefSeq" id="XP_019086727.1"/>
    </source>
</evidence>
<protein>
    <submittedName>
        <fullName evidence="3">F-box protein At1g58090</fullName>
    </submittedName>
</protein>
<dbReference type="InterPro" id="IPR036047">
    <property type="entry name" value="F-box-like_dom_sf"/>
</dbReference>
<evidence type="ECO:0000259" key="1">
    <source>
        <dbReference type="PROSITE" id="PS50181"/>
    </source>
</evidence>
<dbReference type="InterPro" id="IPR001810">
    <property type="entry name" value="F-box_dom"/>
</dbReference>
<dbReference type="Pfam" id="PF00646">
    <property type="entry name" value="F-box"/>
    <property type="match status" value="1"/>
</dbReference>
<dbReference type="SMART" id="SM00256">
    <property type="entry name" value="FBOX"/>
    <property type="match status" value="1"/>
</dbReference>
<dbReference type="CDD" id="cd22157">
    <property type="entry name" value="F-box_AtFBW1-like"/>
    <property type="match status" value="1"/>
</dbReference>
<dbReference type="PROSITE" id="PS50181">
    <property type="entry name" value="FBOX"/>
    <property type="match status" value="1"/>
</dbReference>
<dbReference type="InterPro" id="IPR006527">
    <property type="entry name" value="F-box-assoc_dom_typ1"/>
</dbReference>
<reference evidence="2" key="1">
    <citation type="journal article" date="2014" name="Nat. Commun.">
        <title>The emerging biofuel crop Camelina sativa retains a highly undifferentiated hexaploid genome structure.</title>
        <authorList>
            <person name="Kagale S."/>
            <person name="Koh C."/>
            <person name="Nixon J."/>
            <person name="Bollina V."/>
            <person name="Clarke W.E."/>
            <person name="Tuteja R."/>
            <person name="Spillane C."/>
            <person name="Robinson S.J."/>
            <person name="Links M.G."/>
            <person name="Clarke C."/>
            <person name="Higgins E.E."/>
            <person name="Huebert T."/>
            <person name="Sharpe A.G."/>
            <person name="Parkin I.A."/>
        </authorList>
    </citation>
    <scope>NUCLEOTIDE SEQUENCE [LARGE SCALE GENOMIC DNA]</scope>
    <source>
        <strain evidence="2">cv. DH55</strain>
    </source>
</reference>